<dbReference type="Proteomes" id="UP000807825">
    <property type="component" value="Unassembled WGS sequence"/>
</dbReference>
<dbReference type="EMBL" id="JACRDE010000089">
    <property type="protein sequence ID" value="MBI5248420.1"/>
    <property type="molecule type" value="Genomic_DNA"/>
</dbReference>
<organism evidence="2 3">
    <name type="scientific">Desulfomonile tiedjei</name>
    <dbReference type="NCBI Taxonomy" id="2358"/>
    <lineage>
        <taxon>Bacteria</taxon>
        <taxon>Pseudomonadati</taxon>
        <taxon>Thermodesulfobacteriota</taxon>
        <taxon>Desulfomonilia</taxon>
        <taxon>Desulfomonilales</taxon>
        <taxon>Desulfomonilaceae</taxon>
        <taxon>Desulfomonile</taxon>
    </lineage>
</organism>
<dbReference type="AlphaFoldDB" id="A0A9D6UXV5"/>
<sequence length="295" mass="32988">MAISSYTQRFLPGNAQKSTAQSGIYSRRFDASTAPRSTRLGVSRTTFNYTGAFGKDIFKEPSDAISQQIQSLSKSGNNSEYVARPDDTEVTGYMSHVLGGQRELMDEYVKRAATSGTRRGGTNAVGGPAAGSSLHHDAMKTLASDYSNRFSQAMDYGRYAKGTQYGQERDRMKDLQNLFGIQHSYLTSSQSRQDRIAELKHQDWLTMLSKTQSEPQVIQVAQSPESSPQQPSTAQTSGVTDRQRASYEMRWKELLHKMDTVPLHWSRGDQEQMDYLSTQLGYISPLKRSHSVIVK</sequence>
<evidence type="ECO:0000313" key="3">
    <source>
        <dbReference type="Proteomes" id="UP000807825"/>
    </source>
</evidence>
<evidence type="ECO:0000256" key="1">
    <source>
        <dbReference type="SAM" id="MobiDB-lite"/>
    </source>
</evidence>
<protein>
    <submittedName>
        <fullName evidence="2">Uncharacterized protein</fullName>
    </submittedName>
</protein>
<evidence type="ECO:0000313" key="2">
    <source>
        <dbReference type="EMBL" id="MBI5248420.1"/>
    </source>
</evidence>
<proteinExistence type="predicted"/>
<reference evidence="2" key="1">
    <citation type="submission" date="2020-07" db="EMBL/GenBank/DDBJ databases">
        <title>Huge and variable diversity of episymbiotic CPR bacteria and DPANN archaea in groundwater ecosystems.</title>
        <authorList>
            <person name="He C.Y."/>
            <person name="Keren R."/>
            <person name="Whittaker M."/>
            <person name="Farag I.F."/>
            <person name="Doudna J."/>
            <person name="Cate J.H.D."/>
            <person name="Banfield J.F."/>
        </authorList>
    </citation>
    <scope>NUCLEOTIDE SEQUENCE</scope>
    <source>
        <strain evidence="2">NC_groundwater_1664_Pr3_B-0.1um_52_9</strain>
    </source>
</reference>
<feature type="compositionally biased region" description="Low complexity" evidence="1">
    <location>
        <begin position="219"/>
        <end position="237"/>
    </location>
</feature>
<gene>
    <name evidence="2" type="ORF">HY912_02900</name>
</gene>
<feature type="region of interest" description="Disordered" evidence="1">
    <location>
        <begin position="215"/>
        <end position="243"/>
    </location>
</feature>
<comment type="caution">
    <text evidence="2">The sequence shown here is derived from an EMBL/GenBank/DDBJ whole genome shotgun (WGS) entry which is preliminary data.</text>
</comment>
<name>A0A9D6UXV5_9BACT</name>
<accession>A0A9D6UXV5</accession>